<dbReference type="Gene3D" id="3.40.309.10">
    <property type="entry name" value="Aldehyde Dehydrogenase, Chain A, domain 2"/>
    <property type="match status" value="1"/>
</dbReference>
<dbReference type="PANTHER" id="PTHR11699">
    <property type="entry name" value="ALDEHYDE DEHYDROGENASE-RELATED"/>
    <property type="match status" value="1"/>
</dbReference>
<evidence type="ECO:0000259" key="7">
    <source>
        <dbReference type="Pfam" id="PF00171"/>
    </source>
</evidence>
<comment type="catalytic activity">
    <reaction evidence="4">
        <text>an aldehyde + NAD(+) + H2O = a carboxylate + NADH + 2 H(+)</text>
        <dbReference type="Rhea" id="RHEA:16185"/>
        <dbReference type="ChEBI" id="CHEBI:15377"/>
        <dbReference type="ChEBI" id="CHEBI:15378"/>
        <dbReference type="ChEBI" id="CHEBI:17478"/>
        <dbReference type="ChEBI" id="CHEBI:29067"/>
        <dbReference type="ChEBI" id="CHEBI:57540"/>
        <dbReference type="ChEBI" id="CHEBI:57945"/>
        <dbReference type="EC" id="1.2.1.3"/>
    </reaction>
</comment>
<dbReference type="OrthoDB" id="310895at2759"/>
<dbReference type="AlphaFoldDB" id="A0A9P9IQB2"/>
<evidence type="ECO:0000256" key="4">
    <source>
        <dbReference type="ARBA" id="ARBA00049194"/>
    </source>
</evidence>
<evidence type="ECO:0000256" key="2">
    <source>
        <dbReference type="ARBA" id="ARBA00023002"/>
    </source>
</evidence>
<reference evidence="8" key="1">
    <citation type="journal article" date="2021" name="Nat. Commun.">
        <title>Genetic determinants of endophytism in the Arabidopsis root mycobiome.</title>
        <authorList>
            <person name="Mesny F."/>
            <person name="Miyauchi S."/>
            <person name="Thiergart T."/>
            <person name="Pickel B."/>
            <person name="Atanasova L."/>
            <person name="Karlsson M."/>
            <person name="Huettel B."/>
            <person name="Barry K.W."/>
            <person name="Haridas S."/>
            <person name="Chen C."/>
            <person name="Bauer D."/>
            <person name="Andreopoulos W."/>
            <person name="Pangilinan J."/>
            <person name="LaButti K."/>
            <person name="Riley R."/>
            <person name="Lipzen A."/>
            <person name="Clum A."/>
            <person name="Drula E."/>
            <person name="Henrissat B."/>
            <person name="Kohler A."/>
            <person name="Grigoriev I.V."/>
            <person name="Martin F.M."/>
            <person name="Hacquard S."/>
        </authorList>
    </citation>
    <scope>NUCLEOTIDE SEQUENCE</scope>
    <source>
        <strain evidence="8">MPI-CAGE-AT-0147</strain>
    </source>
</reference>
<dbReference type="Gene3D" id="3.40.605.10">
    <property type="entry name" value="Aldehyde Dehydrogenase, Chain A, domain 1"/>
    <property type="match status" value="1"/>
</dbReference>
<gene>
    <name evidence="8" type="ORF">EDB81DRAFT_907494</name>
</gene>
<evidence type="ECO:0000256" key="5">
    <source>
        <dbReference type="PROSITE-ProRule" id="PRU10007"/>
    </source>
</evidence>
<feature type="domain" description="Aldehyde dehydrogenase" evidence="7">
    <location>
        <begin position="32"/>
        <end position="492"/>
    </location>
</feature>
<dbReference type="Proteomes" id="UP000738349">
    <property type="component" value="Unassembled WGS sequence"/>
</dbReference>
<keyword evidence="2 6" id="KW-0560">Oxidoreductase</keyword>
<protein>
    <recommendedName>
        <fullName evidence="3">aldehyde dehydrogenase (NAD(+))</fullName>
        <ecNumber evidence="3">1.2.1.3</ecNumber>
    </recommendedName>
</protein>
<evidence type="ECO:0000256" key="6">
    <source>
        <dbReference type="RuleBase" id="RU003345"/>
    </source>
</evidence>
<organism evidence="8 9">
    <name type="scientific">Dactylonectria macrodidyma</name>
    <dbReference type="NCBI Taxonomy" id="307937"/>
    <lineage>
        <taxon>Eukaryota</taxon>
        <taxon>Fungi</taxon>
        <taxon>Dikarya</taxon>
        <taxon>Ascomycota</taxon>
        <taxon>Pezizomycotina</taxon>
        <taxon>Sordariomycetes</taxon>
        <taxon>Hypocreomycetidae</taxon>
        <taxon>Hypocreales</taxon>
        <taxon>Nectriaceae</taxon>
        <taxon>Dactylonectria</taxon>
    </lineage>
</organism>
<dbReference type="InterPro" id="IPR016162">
    <property type="entry name" value="Ald_DH_N"/>
</dbReference>
<evidence type="ECO:0000313" key="9">
    <source>
        <dbReference type="Proteomes" id="UP000738349"/>
    </source>
</evidence>
<evidence type="ECO:0000256" key="1">
    <source>
        <dbReference type="ARBA" id="ARBA00009986"/>
    </source>
</evidence>
<comment type="similarity">
    <text evidence="1 6">Belongs to the aldehyde dehydrogenase family.</text>
</comment>
<evidence type="ECO:0000256" key="3">
    <source>
        <dbReference type="ARBA" id="ARBA00024226"/>
    </source>
</evidence>
<comment type="caution">
    <text evidence="8">The sequence shown here is derived from an EMBL/GenBank/DDBJ whole genome shotgun (WGS) entry which is preliminary data.</text>
</comment>
<feature type="active site" evidence="5">
    <location>
        <position position="267"/>
    </location>
</feature>
<dbReference type="GO" id="GO:0004029">
    <property type="term" value="F:aldehyde dehydrogenase (NAD+) activity"/>
    <property type="evidence" value="ECO:0007669"/>
    <property type="project" value="UniProtKB-EC"/>
</dbReference>
<proteinExistence type="inferred from homology"/>
<dbReference type="InterPro" id="IPR016163">
    <property type="entry name" value="Ald_DH_C"/>
</dbReference>
<dbReference type="FunFam" id="3.40.309.10:FF:000012">
    <property type="entry name" value="Betaine aldehyde dehydrogenase"/>
    <property type="match status" value="1"/>
</dbReference>
<dbReference type="EC" id="1.2.1.3" evidence="3"/>
<keyword evidence="9" id="KW-1185">Reference proteome</keyword>
<dbReference type="InterPro" id="IPR015590">
    <property type="entry name" value="Aldehyde_DH_dom"/>
</dbReference>
<dbReference type="Pfam" id="PF00171">
    <property type="entry name" value="Aldedh"/>
    <property type="match status" value="1"/>
</dbReference>
<dbReference type="SUPFAM" id="SSF53720">
    <property type="entry name" value="ALDH-like"/>
    <property type="match status" value="1"/>
</dbReference>
<dbReference type="FunFam" id="3.40.605.10:FF:000001">
    <property type="entry name" value="Aldehyde dehydrogenase 1"/>
    <property type="match status" value="1"/>
</dbReference>
<evidence type="ECO:0000313" key="8">
    <source>
        <dbReference type="EMBL" id="KAH7127324.1"/>
    </source>
</evidence>
<accession>A0A9P9IQB2</accession>
<dbReference type="InterPro" id="IPR016161">
    <property type="entry name" value="Ald_DH/histidinol_DH"/>
</dbReference>
<dbReference type="PROSITE" id="PS00687">
    <property type="entry name" value="ALDEHYDE_DEHYDR_GLU"/>
    <property type="match status" value="1"/>
</dbReference>
<name>A0A9P9IQB2_9HYPO</name>
<dbReference type="EMBL" id="JAGMUV010000019">
    <property type="protein sequence ID" value="KAH7127324.1"/>
    <property type="molecule type" value="Genomic_DNA"/>
</dbReference>
<sequence length="496" mass="52690">MSVLVTAAPVSGSVEQLKKLPIENRLFINGEFVPSKSGQTFEVVNPATEKVTASVFEADAADVGDAVAAAKAAFPAWSELPASERGAYLFKLADALEKHFPELAYLDAISMGKPVDNDFLNSLASTQLRYFAGRPYETQGDTSLHTPGFVNLSFRQPYGVCGAITPWNAPVLMVTQKLGPALITGNTLVVKVSEKAPLSPLVLAKCCQEVGLPKGVLNILNGFGRSCGEAIARHMDIRKLSFTGSTATGKAIKKAAAETNLKNVTVELGGKSPLIVFNDADLEKAAGASAFSILAGSGQACVASSRVFVQSAVASKFIDALKASLARLGSCGDPLAAGTLRGPQADRLQFSRVMGFLDEAKQSGLEIVTGGDRVGEMGYFVQPTIIKDVPEDSRVFREEIFGPVLCLNTFDDEEAVLKSANNTEFGLYASVFTRDISRALRVAKRFEAGSVGVNCASPMATLDMPFGGWKQSGEGKENSKYVTDAWTELKSVYISV</sequence>
<dbReference type="InterPro" id="IPR029510">
    <property type="entry name" value="Ald_DH_CS_GLU"/>
</dbReference>